<dbReference type="PROSITE" id="PS51918">
    <property type="entry name" value="RADICAL_SAM"/>
    <property type="match status" value="1"/>
</dbReference>
<dbReference type="InterPro" id="IPR058240">
    <property type="entry name" value="rSAM_sf"/>
</dbReference>
<dbReference type="InterPro" id="IPR006638">
    <property type="entry name" value="Elp3/MiaA/NifB-like_rSAM"/>
</dbReference>
<dbReference type="InterPro" id="IPR004559">
    <property type="entry name" value="HemW-like"/>
</dbReference>
<dbReference type="AlphaFoldDB" id="A0A7Z7PRS7"/>
<dbReference type="KEGG" id="minf:MESINF_2342"/>
<comment type="similarity">
    <text evidence="1">Belongs to the anaerobic coproporphyrinogen-III oxidase family. HemW subfamily.</text>
</comment>
<gene>
    <name evidence="3" type="ORF">MESINF_2342</name>
</gene>
<evidence type="ECO:0000259" key="2">
    <source>
        <dbReference type="PROSITE" id="PS51918"/>
    </source>
</evidence>
<dbReference type="Proteomes" id="UP000250796">
    <property type="component" value="Chromosome MESINF"/>
</dbReference>
<dbReference type="Gene3D" id="3.80.30.20">
    <property type="entry name" value="tm_1862 like domain"/>
    <property type="match status" value="1"/>
</dbReference>
<dbReference type="RefSeq" id="WP_169699889.1">
    <property type="nucleotide sequence ID" value="NZ_LS974202.1"/>
</dbReference>
<reference evidence="3 4" key="1">
    <citation type="submission" date="2017-01" db="EMBL/GenBank/DDBJ databases">
        <authorList>
            <person name="Erauso G."/>
        </authorList>
    </citation>
    <scope>NUCLEOTIDE SEQUENCE [LARGE SCALE GENOMIC DNA]</scope>
    <source>
        <strain evidence="3">MESINF1</strain>
    </source>
</reference>
<dbReference type="GO" id="GO:0051539">
    <property type="term" value="F:4 iron, 4 sulfur cluster binding"/>
    <property type="evidence" value="ECO:0007669"/>
    <property type="project" value="InterPro"/>
</dbReference>
<feature type="domain" description="Radical SAM core" evidence="2">
    <location>
        <begin position="1"/>
        <end position="227"/>
    </location>
</feature>
<accession>A0A7Z7PRS7</accession>
<dbReference type="GO" id="GO:0004109">
    <property type="term" value="F:coproporphyrinogen oxidase activity"/>
    <property type="evidence" value="ECO:0007669"/>
    <property type="project" value="InterPro"/>
</dbReference>
<dbReference type="SMART" id="SM00729">
    <property type="entry name" value="Elp3"/>
    <property type="match status" value="1"/>
</dbReference>
<organism evidence="3 4">
    <name type="scientific">Mesotoga infera</name>
    <dbReference type="NCBI Taxonomy" id="1236046"/>
    <lineage>
        <taxon>Bacteria</taxon>
        <taxon>Thermotogati</taxon>
        <taxon>Thermotogota</taxon>
        <taxon>Thermotogae</taxon>
        <taxon>Kosmotogales</taxon>
        <taxon>Kosmotogaceae</taxon>
        <taxon>Mesotoga</taxon>
    </lineage>
</organism>
<dbReference type="SFLD" id="SFLDG01082">
    <property type="entry name" value="B12-binding_domain_containing"/>
    <property type="match status" value="1"/>
</dbReference>
<evidence type="ECO:0000313" key="3">
    <source>
        <dbReference type="EMBL" id="SSC13782.1"/>
    </source>
</evidence>
<dbReference type="CDD" id="cd01335">
    <property type="entry name" value="Radical_SAM"/>
    <property type="match status" value="1"/>
</dbReference>
<name>A0A7Z7PRS7_9BACT</name>
<dbReference type="SFLD" id="SFLDF00562">
    <property type="entry name" value="HemN-like__clustered_with_heat"/>
    <property type="match status" value="1"/>
</dbReference>
<dbReference type="InterPro" id="IPR023404">
    <property type="entry name" value="rSAM_horseshoe"/>
</dbReference>
<dbReference type="GO" id="GO:0006779">
    <property type="term" value="P:porphyrin-containing compound biosynthetic process"/>
    <property type="evidence" value="ECO:0007669"/>
    <property type="project" value="InterPro"/>
</dbReference>
<dbReference type="SFLD" id="SFLDG01065">
    <property type="entry name" value="anaerobic_coproporphyrinogen-I"/>
    <property type="match status" value="1"/>
</dbReference>
<protein>
    <submittedName>
        <fullName evidence="3">Putative oxygen-independent coproporphyrinogen III oxidase</fullName>
    </submittedName>
</protein>
<sequence length="377" mass="43477">MHAGVYIHLPFCTRRCTYCDFCTFRLDETSLKKYHVVLKKEIELFSNGAKVDTLYFGGGSPSLYPLDLLQELFFTLHSRFRLELRECTLEANPWELTLERLERWKKLGVNRLSIGLQSSDGEILKKVNRPMPPDLVERLERAVDFFDNVNLDFILGLPGENRINVENNLKLIERLKPAHISYYMFDSDHETDLMASVKNGIIELPDKDTVEKLHDFIVLSLKELGFTRYEISSWSKDRISLHNLKYWKNGDYKGFGVSAGSHEGATRSVNFDSLGQYIDSIAAGKRPLAYIRENTQLEELFETLFMGLRLIEGLTLSSEIFPADLLERSVERIRSVLGEFLVIEGYSIKLNDYGLDMSRLAFERLVGIMEEMESLFP</sequence>
<dbReference type="GO" id="GO:0005737">
    <property type="term" value="C:cytoplasm"/>
    <property type="evidence" value="ECO:0007669"/>
    <property type="project" value="InterPro"/>
</dbReference>
<dbReference type="SUPFAM" id="SSF102114">
    <property type="entry name" value="Radical SAM enzymes"/>
    <property type="match status" value="1"/>
</dbReference>
<dbReference type="EMBL" id="LS974202">
    <property type="protein sequence ID" value="SSC13782.1"/>
    <property type="molecule type" value="Genomic_DNA"/>
</dbReference>
<dbReference type="InterPro" id="IPR007197">
    <property type="entry name" value="rSAM"/>
</dbReference>
<dbReference type="PANTHER" id="PTHR13932">
    <property type="entry name" value="COPROPORPHYRINIGEN III OXIDASE"/>
    <property type="match status" value="1"/>
</dbReference>
<dbReference type="InterPro" id="IPR034505">
    <property type="entry name" value="Coproporphyrinogen-III_oxidase"/>
</dbReference>
<evidence type="ECO:0000256" key="1">
    <source>
        <dbReference type="ARBA" id="ARBA00006100"/>
    </source>
</evidence>
<dbReference type="Pfam" id="PF04055">
    <property type="entry name" value="Radical_SAM"/>
    <property type="match status" value="1"/>
</dbReference>
<keyword evidence="4" id="KW-1185">Reference proteome</keyword>
<dbReference type="PANTHER" id="PTHR13932:SF5">
    <property type="entry name" value="RADICAL S-ADENOSYL METHIONINE DOMAIN-CONTAINING PROTEIN 1, MITOCHONDRIAL"/>
    <property type="match status" value="1"/>
</dbReference>
<dbReference type="SFLD" id="SFLDS00029">
    <property type="entry name" value="Radical_SAM"/>
    <property type="match status" value="1"/>
</dbReference>
<proteinExistence type="inferred from homology"/>
<evidence type="ECO:0000313" key="4">
    <source>
        <dbReference type="Proteomes" id="UP000250796"/>
    </source>
</evidence>